<dbReference type="EMBL" id="CM047943">
    <property type="protein sequence ID" value="KAI9900445.1"/>
    <property type="molecule type" value="Genomic_DNA"/>
</dbReference>
<organism evidence="1 2">
    <name type="scientific">Trichothecium roseum</name>
    <dbReference type="NCBI Taxonomy" id="47278"/>
    <lineage>
        <taxon>Eukaryota</taxon>
        <taxon>Fungi</taxon>
        <taxon>Dikarya</taxon>
        <taxon>Ascomycota</taxon>
        <taxon>Pezizomycotina</taxon>
        <taxon>Sordariomycetes</taxon>
        <taxon>Hypocreomycetidae</taxon>
        <taxon>Hypocreales</taxon>
        <taxon>Hypocreales incertae sedis</taxon>
        <taxon>Trichothecium</taxon>
    </lineage>
</organism>
<name>A0ACC0V1Z6_9HYPO</name>
<evidence type="ECO:0000313" key="1">
    <source>
        <dbReference type="EMBL" id="KAI9900445.1"/>
    </source>
</evidence>
<gene>
    <name evidence="1" type="ORF">N3K66_004707</name>
</gene>
<dbReference type="Proteomes" id="UP001163324">
    <property type="component" value="Chromosome 4"/>
</dbReference>
<evidence type="ECO:0000313" key="2">
    <source>
        <dbReference type="Proteomes" id="UP001163324"/>
    </source>
</evidence>
<sequence length="771" mass="85348">MLRRRKTTKDERICSICSQAFAKAEHLERHFRSHTKEKPFACPACDRRFARHDTLLRHSRSHHTPKPVPITTTGIGSSTSRSSQSQNAGTKTADSSTIDSVSPSNPIQVSAGSIHTPPSSSQSVLNRARDDQMMGNVPPLGQVLPGNPCASLNPPVDFELSMLPAGAIPPIDLSAQQYGWLPQWDIEMGLDSQWLAALTGDNFGASGFTAPVNGVASEPTLPMANNNSWQENSSYRPGYAELTPNSEAPANPGRAMQKKWHTFIDIQASEDVTPESYRGRLEVDENCHRTLADRLRQHISVPEPVPPTSFLNLAIQAYFSNFHRVFPIVHAPTFRPHGQNGVVLLSVCSVGSLFLGSPRAVSYGISIYERLNKAVLSSWDSTKSISRQGTSALSVVQSSLLGQIFGLLLGRPRDILQVDLFHGTCVAWCRRLRLFDWDESVIDVSNLEGQELDLAWRKWARNEEQKNILLGLLLQDAEISGLLHHDPLLRQAPNKLPRAASREAFSAPCPNTWKTVMLQEASVAVEHQPVENTTSPVDFASLPDVNNDFQLLVMLYRVGSMTLEGRQAPPYQSEGSRRCQADLILWHKRYCSTPAFKRQETNLMMLWHAIFMSLHMNIDSLERFCGRDGPRESEKYRAATESWATSQEAKICIIHAVLVQRHCESIPIGTQPPIHFSACLYRCGVAWYCYTSFADRPTSHIMADLDLTGLEILEASSVKASLEEAGLTDGRPVASPLFKVISLLQRSGQWTIGHGLASTLLALLEDESGPV</sequence>
<reference evidence="1" key="1">
    <citation type="submission" date="2022-10" db="EMBL/GenBank/DDBJ databases">
        <title>Complete Genome of Trichothecium roseum strain YXFP-22015, a Plant Pathogen Isolated from Citrus.</title>
        <authorList>
            <person name="Wang Y."/>
            <person name="Zhu L."/>
        </authorList>
    </citation>
    <scope>NUCLEOTIDE SEQUENCE</scope>
    <source>
        <strain evidence="1">YXFP-22015</strain>
    </source>
</reference>
<keyword evidence="2" id="KW-1185">Reference proteome</keyword>
<proteinExistence type="predicted"/>
<comment type="caution">
    <text evidence="1">The sequence shown here is derived from an EMBL/GenBank/DDBJ whole genome shotgun (WGS) entry which is preliminary data.</text>
</comment>
<protein>
    <submittedName>
        <fullName evidence="1">Uncharacterized protein</fullName>
    </submittedName>
</protein>
<accession>A0ACC0V1Z6</accession>